<name>A0A5B7HWD6_PORTR</name>
<organism evidence="2 3">
    <name type="scientific">Portunus trituberculatus</name>
    <name type="common">Swimming crab</name>
    <name type="synonym">Neptunus trituberculatus</name>
    <dbReference type="NCBI Taxonomy" id="210409"/>
    <lineage>
        <taxon>Eukaryota</taxon>
        <taxon>Metazoa</taxon>
        <taxon>Ecdysozoa</taxon>
        <taxon>Arthropoda</taxon>
        <taxon>Crustacea</taxon>
        <taxon>Multicrustacea</taxon>
        <taxon>Malacostraca</taxon>
        <taxon>Eumalacostraca</taxon>
        <taxon>Eucarida</taxon>
        <taxon>Decapoda</taxon>
        <taxon>Pleocyemata</taxon>
        <taxon>Brachyura</taxon>
        <taxon>Eubrachyura</taxon>
        <taxon>Portunoidea</taxon>
        <taxon>Portunidae</taxon>
        <taxon>Portuninae</taxon>
        <taxon>Portunus</taxon>
    </lineage>
</organism>
<sequence>MRLPPCCHISPNEAGRRGVSGAKRSRPPEGSSCQETITNLIMRPSRTLPSTMAGGGWRPGSGGGGHDGQPNRHRGSLTAGESKKRKEKKKSYLRHKGCST</sequence>
<accession>A0A5B7HWD6</accession>
<dbReference type="EMBL" id="VSRR010037013">
    <property type="protein sequence ID" value="MPC73557.1"/>
    <property type="molecule type" value="Genomic_DNA"/>
</dbReference>
<dbReference type="Proteomes" id="UP000324222">
    <property type="component" value="Unassembled WGS sequence"/>
</dbReference>
<gene>
    <name evidence="2" type="ORF">E2C01_067890</name>
</gene>
<proteinExistence type="predicted"/>
<protein>
    <submittedName>
        <fullName evidence="2">Uncharacterized protein</fullName>
    </submittedName>
</protein>
<feature type="region of interest" description="Disordered" evidence="1">
    <location>
        <begin position="1"/>
        <end position="100"/>
    </location>
</feature>
<evidence type="ECO:0000256" key="1">
    <source>
        <dbReference type="SAM" id="MobiDB-lite"/>
    </source>
</evidence>
<comment type="caution">
    <text evidence="2">The sequence shown here is derived from an EMBL/GenBank/DDBJ whole genome shotgun (WGS) entry which is preliminary data.</text>
</comment>
<keyword evidence="3" id="KW-1185">Reference proteome</keyword>
<dbReference type="AlphaFoldDB" id="A0A5B7HWD6"/>
<evidence type="ECO:0000313" key="2">
    <source>
        <dbReference type="EMBL" id="MPC73557.1"/>
    </source>
</evidence>
<evidence type="ECO:0000313" key="3">
    <source>
        <dbReference type="Proteomes" id="UP000324222"/>
    </source>
</evidence>
<feature type="compositionally biased region" description="Basic residues" evidence="1">
    <location>
        <begin position="83"/>
        <end position="100"/>
    </location>
</feature>
<feature type="compositionally biased region" description="Gly residues" evidence="1">
    <location>
        <begin position="53"/>
        <end position="67"/>
    </location>
</feature>
<reference evidence="2 3" key="1">
    <citation type="submission" date="2019-05" db="EMBL/GenBank/DDBJ databases">
        <title>Another draft genome of Portunus trituberculatus and its Hox gene families provides insights of decapod evolution.</title>
        <authorList>
            <person name="Jeong J.-H."/>
            <person name="Song I."/>
            <person name="Kim S."/>
            <person name="Choi T."/>
            <person name="Kim D."/>
            <person name="Ryu S."/>
            <person name="Kim W."/>
        </authorList>
    </citation>
    <scope>NUCLEOTIDE SEQUENCE [LARGE SCALE GENOMIC DNA]</scope>
    <source>
        <tissue evidence="2">Muscle</tissue>
    </source>
</reference>